<dbReference type="PROSITE" id="PS50268">
    <property type="entry name" value="CADHERIN_2"/>
    <property type="match status" value="2"/>
</dbReference>
<dbReference type="InterPro" id="IPR050174">
    <property type="entry name" value="Protocadherin/Cadherin-CA"/>
</dbReference>
<dbReference type="EnsemblMetazoa" id="BGLB024266-RA">
    <property type="protein sequence ID" value="BGLB024266-PA"/>
    <property type="gene ID" value="BGLB024266"/>
</dbReference>
<evidence type="ECO:0000256" key="1">
    <source>
        <dbReference type="ARBA" id="ARBA00004167"/>
    </source>
</evidence>
<feature type="domain" description="Cadherin" evidence="7">
    <location>
        <begin position="248"/>
        <end position="289"/>
    </location>
</feature>
<dbReference type="Proteomes" id="UP000076420">
    <property type="component" value="Unassembled WGS sequence"/>
</dbReference>
<keyword evidence="3" id="KW-0472">Membrane</keyword>
<feature type="domain" description="Cadherin" evidence="7">
    <location>
        <begin position="139"/>
        <end position="247"/>
    </location>
</feature>
<dbReference type="PANTHER" id="PTHR24028">
    <property type="entry name" value="CADHERIN-87A"/>
    <property type="match status" value="1"/>
</dbReference>
<sequence length="312" mass="35275">MDLFKMTNSVLVIIFFSTLYELVASQAPLPINKIEWPHEPNPIVVKEDSPIRTNLAKLSVTGGKHPRLNSSSEYVSLILTSENLTYATYDVNLIKALDYETMGSTVFVPCTERNDDYSKIPFTLRVYITDVNDETPVFLNRPYSINVAENAMVGHVVYDLIKANDADFSDRQLKYYFEVDPKITDTDYKSKFVINESTAQVTLNETLDYETARFYQYTVVVRDSNKHNATTDVFITIEDVQDEPPYFTGTPYLISVQENSKVGTSLLVVKAEDGDRGLSNSVTYKILNGKWTLPCSLINNDLEDPSSGRIYG</sequence>
<dbReference type="AlphaFoldDB" id="A0A2C9KWD5"/>
<dbReference type="GO" id="GO:0007156">
    <property type="term" value="P:homophilic cell adhesion via plasma membrane adhesion molecules"/>
    <property type="evidence" value="ECO:0007669"/>
    <property type="project" value="InterPro"/>
</dbReference>
<dbReference type="SMART" id="SM00112">
    <property type="entry name" value="CA"/>
    <property type="match status" value="1"/>
</dbReference>
<dbReference type="Gene3D" id="2.60.40.60">
    <property type="entry name" value="Cadherins"/>
    <property type="match status" value="3"/>
</dbReference>
<evidence type="ECO:0000256" key="3">
    <source>
        <dbReference type="ARBA" id="ARBA00022989"/>
    </source>
</evidence>
<keyword evidence="2" id="KW-0812">Transmembrane</keyword>
<keyword evidence="4" id="KW-0325">Glycoprotein</keyword>
<dbReference type="GO" id="GO:0005886">
    <property type="term" value="C:plasma membrane"/>
    <property type="evidence" value="ECO:0007669"/>
    <property type="project" value="TreeGrafter"/>
</dbReference>
<evidence type="ECO:0000313" key="9">
    <source>
        <dbReference type="Proteomes" id="UP000076420"/>
    </source>
</evidence>
<feature type="chain" id="PRO_5012654826" description="Cadherin domain-containing protein" evidence="6">
    <location>
        <begin position="26"/>
        <end position="312"/>
    </location>
</feature>
<dbReference type="CDD" id="cd11304">
    <property type="entry name" value="Cadherin_repeat"/>
    <property type="match status" value="2"/>
</dbReference>
<dbReference type="PANTHER" id="PTHR24028:SF328">
    <property type="entry name" value="CADHERIN-3"/>
    <property type="match status" value="1"/>
</dbReference>
<organism evidence="8 9">
    <name type="scientific">Biomphalaria glabrata</name>
    <name type="common">Bloodfluke planorb</name>
    <name type="synonym">Freshwater snail</name>
    <dbReference type="NCBI Taxonomy" id="6526"/>
    <lineage>
        <taxon>Eukaryota</taxon>
        <taxon>Metazoa</taxon>
        <taxon>Spiralia</taxon>
        <taxon>Lophotrochozoa</taxon>
        <taxon>Mollusca</taxon>
        <taxon>Gastropoda</taxon>
        <taxon>Heterobranchia</taxon>
        <taxon>Euthyneura</taxon>
        <taxon>Panpulmonata</taxon>
        <taxon>Hygrophila</taxon>
        <taxon>Lymnaeoidea</taxon>
        <taxon>Planorbidae</taxon>
        <taxon>Biomphalaria</taxon>
    </lineage>
</organism>
<gene>
    <name evidence="8" type="primary">106063894</name>
</gene>
<feature type="signal peptide" evidence="6">
    <location>
        <begin position="1"/>
        <end position="25"/>
    </location>
</feature>
<evidence type="ECO:0000256" key="5">
    <source>
        <dbReference type="PROSITE-ProRule" id="PRU00043"/>
    </source>
</evidence>
<evidence type="ECO:0000259" key="7">
    <source>
        <dbReference type="PROSITE" id="PS50268"/>
    </source>
</evidence>
<dbReference type="GO" id="GO:0005509">
    <property type="term" value="F:calcium ion binding"/>
    <property type="evidence" value="ECO:0007669"/>
    <property type="project" value="UniProtKB-UniRule"/>
</dbReference>
<accession>A0A2C9KWD5</accession>
<proteinExistence type="predicted"/>
<dbReference type="PRINTS" id="PR00205">
    <property type="entry name" value="CADHERIN"/>
</dbReference>
<comment type="subcellular location">
    <subcellularLocation>
        <location evidence="1">Membrane</location>
        <topology evidence="1">Single-pass membrane protein</topology>
    </subcellularLocation>
</comment>
<evidence type="ECO:0000313" key="8">
    <source>
        <dbReference type="EnsemblMetazoa" id="BGLB024266-PA"/>
    </source>
</evidence>
<evidence type="ECO:0000256" key="4">
    <source>
        <dbReference type="ARBA" id="ARBA00023180"/>
    </source>
</evidence>
<dbReference type="InterPro" id="IPR015919">
    <property type="entry name" value="Cadherin-like_sf"/>
</dbReference>
<keyword evidence="6" id="KW-0732">Signal</keyword>
<protein>
    <recommendedName>
        <fullName evidence="7">Cadherin domain-containing protein</fullName>
    </recommendedName>
</protein>
<dbReference type="VEuPathDB" id="VectorBase:BGLAX_052100"/>
<evidence type="ECO:0000256" key="2">
    <source>
        <dbReference type="ARBA" id="ARBA00022692"/>
    </source>
</evidence>
<dbReference type="Pfam" id="PF00028">
    <property type="entry name" value="Cadherin"/>
    <property type="match status" value="1"/>
</dbReference>
<reference evidence="8" key="1">
    <citation type="submission" date="2020-05" db="UniProtKB">
        <authorList>
            <consortium name="EnsemblMetazoa"/>
        </authorList>
    </citation>
    <scope>IDENTIFICATION</scope>
    <source>
        <strain evidence="8">BB02</strain>
    </source>
</reference>
<name>A0A2C9KWD5_BIOGL</name>
<dbReference type="KEGG" id="bgt:106063894"/>
<keyword evidence="3" id="KW-1133">Transmembrane helix</keyword>
<evidence type="ECO:0000256" key="6">
    <source>
        <dbReference type="SAM" id="SignalP"/>
    </source>
</evidence>
<dbReference type="VEuPathDB" id="VectorBase:BGLB024266"/>
<keyword evidence="5" id="KW-0106">Calcium</keyword>
<dbReference type="InterPro" id="IPR002126">
    <property type="entry name" value="Cadherin-like_dom"/>
</dbReference>
<dbReference type="STRING" id="6526.A0A2C9KWD5"/>
<dbReference type="SUPFAM" id="SSF49313">
    <property type="entry name" value="Cadherin-like"/>
    <property type="match status" value="2"/>
</dbReference>